<dbReference type="CDD" id="cd06171">
    <property type="entry name" value="Sigma70_r4"/>
    <property type="match status" value="1"/>
</dbReference>
<dbReference type="InterPro" id="IPR036388">
    <property type="entry name" value="WH-like_DNA-bd_sf"/>
</dbReference>
<dbReference type="SUPFAM" id="SSF88659">
    <property type="entry name" value="Sigma3 and sigma4 domains of RNA polymerase sigma factors"/>
    <property type="match status" value="1"/>
</dbReference>
<gene>
    <name evidence="3" type="ORF">SAMN05421636_1018</name>
</gene>
<feature type="domain" description="RNA polymerase sigma-70 region 4" evidence="2">
    <location>
        <begin position="27"/>
        <end position="64"/>
    </location>
</feature>
<protein>
    <submittedName>
        <fullName evidence="3">Sigma-70, region 4</fullName>
    </submittedName>
</protein>
<evidence type="ECO:0000313" key="3">
    <source>
        <dbReference type="EMBL" id="SDD55041.1"/>
    </source>
</evidence>
<dbReference type="OrthoDB" id="1121052at2"/>
<dbReference type="InterPro" id="IPR007630">
    <property type="entry name" value="RNA_pol_sigma70_r4"/>
</dbReference>
<evidence type="ECO:0000259" key="2">
    <source>
        <dbReference type="Pfam" id="PF04545"/>
    </source>
</evidence>
<sequence>MGKGEFEQSITFNLVEALNYTYNTIVVIILFYLKGYSQREISDRLNIPLGTVKTRKRSGILKLRGFLERESSGRAAKAVDGNR</sequence>
<dbReference type="EMBL" id="FNAO01000001">
    <property type="protein sequence ID" value="SDD55041.1"/>
    <property type="molecule type" value="Genomic_DNA"/>
</dbReference>
<dbReference type="GO" id="GO:0006352">
    <property type="term" value="P:DNA-templated transcription initiation"/>
    <property type="evidence" value="ECO:0007669"/>
    <property type="project" value="InterPro"/>
</dbReference>
<dbReference type="Proteomes" id="UP000199109">
    <property type="component" value="Unassembled WGS sequence"/>
</dbReference>
<dbReference type="AlphaFoldDB" id="A0A1G6VNC3"/>
<dbReference type="Gene3D" id="1.10.10.10">
    <property type="entry name" value="Winged helix-like DNA-binding domain superfamily/Winged helix DNA-binding domain"/>
    <property type="match status" value="1"/>
</dbReference>
<keyword evidence="4" id="KW-1185">Reference proteome</keyword>
<dbReference type="Pfam" id="PF04545">
    <property type="entry name" value="Sigma70_r4"/>
    <property type="match status" value="1"/>
</dbReference>
<keyword evidence="1" id="KW-0472">Membrane</keyword>
<organism evidence="3 4">
    <name type="scientific">Pricia antarctica</name>
    <dbReference type="NCBI Taxonomy" id="641691"/>
    <lineage>
        <taxon>Bacteria</taxon>
        <taxon>Pseudomonadati</taxon>
        <taxon>Bacteroidota</taxon>
        <taxon>Flavobacteriia</taxon>
        <taxon>Flavobacteriales</taxon>
        <taxon>Flavobacteriaceae</taxon>
        <taxon>Pricia</taxon>
    </lineage>
</organism>
<keyword evidence="1" id="KW-0812">Transmembrane</keyword>
<reference evidence="3 4" key="1">
    <citation type="submission" date="2016-10" db="EMBL/GenBank/DDBJ databases">
        <authorList>
            <person name="de Groot N.N."/>
        </authorList>
    </citation>
    <scope>NUCLEOTIDE SEQUENCE [LARGE SCALE GENOMIC DNA]</scope>
    <source>
        <strain evidence="3 4">DSM 23421</strain>
    </source>
</reference>
<keyword evidence="1" id="KW-1133">Transmembrane helix</keyword>
<feature type="transmembrane region" description="Helical" evidence="1">
    <location>
        <begin position="20"/>
        <end position="37"/>
    </location>
</feature>
<name>A0A1G6VNC3_9FLAO</name>
<dbReference type="InterPro" id="IPR013324">
    <property type="entry name" value="RNA_pol_sigma_r3/r4-like"/>
</dbReference>
<dbReference type="STRING" id="641691.SAMN05421636_1018"/>
<dbReference type="GO" id="GO:0003700">
    <property type="term" value="F:DNA-binding transcription factor activity"/>
    <property type="evidence" value="ECO:0007669"/>
    <property type="project" value="InterPro"/>
</dbReference>
<dbReference type="RefSeq" id="WP_091864515.1">
    <property type="nucleotide sequence ID" value="NZ_FNAO01000001.1"/>
</dbReference>
<evidence type="ECO:0000256" key="1">
    <source>
        <dbReference type="SAM" id="Phobius"/>
    </source>
</evidence>
<accession>A0A1G6VNC3</accession>
<proteinExistence type="predicted"/>
<evidence type="ECO:0000313" key="4">
    <source>
        <dbReference type="Proteomes" id="UP000199109"/>
    </source>
</evidence>